<evidence type="ECO:0000259" key="1">
    <source>
        <dbReference type="Pfam" id="PF13173"/>
    </source>
</evidence>
<evidence type="ECO:0000313" key="2">
    <source>
        <dbReference type="EMBL" id="MBB3184692.1"/>
    </source>
</evidence>
<dbReference type="Proteomes" id="UP000563050">
    <property type="component" value="Unassembled WGS sequence"/>
</dbReference>
<dbReference type="InterPro" id="IPR041682">
    <property type="entry name" value="AAA_14"/>
</dbReference>
<proteinExistence type="predicted"/>
<dbReference type="InterPro" id="IPR027417">
    <property type="entry name" value="P-loop_NTPase"/>
</dbReference>
<keyword evidence="3" id="KW-1185">Reference proteome</keyword>
<dbReference type="Pfam" id="PF13173">
    <property type="entry name" value="AAA_14"/>
    <property type="match status" value="1"/>
</dbReference>
<dbReference type="SUPFAM" id="SSF52540">
    <property type="entry name" value="P-loop containing nucleoside triphosphate hydrolases"/>
    <property type="match status" value="1"/>
</dbReference>
<dbReference type="PANTHER" id="PTHR43566">
    <property type="entry name" value="CONSERVED PROTEIN"/>
    <property type="match status" value="1"/>
</dbReference>
<dbReference type="AlphaFoldDB" id="A0A7W5DKM8"/>
<dbReference type="PANTHER" id="PTHR43566:SF2">
    <property type="entry name" value="DUF4143 DOMAIN-CONTAINING PROTEIN"/>
    <property type="match status" value="1"/>
</dbReference>
<sequence>MAFPYLPRLIRDRVLASLADTPVVCLLGPRQVGKTTLARRIDPERAYLNLDDSMLLEAARQDPLGFIEGLPERVMLVEVQQAPELLLAIKSVVDRDRQPGRFLLTGSANLLLLPKAQDSLAGRMEVIYLWGEEPGKVISSEETLQTLAGQAPGPGLLMAPGCSSKTVACDPFWRLHSSACTGDYATVSSPA</sequence>
<reference evidence="2 3" key="1">
    <citation type="submission" date="2020-08" db="EMBL/GenBank/DDBJ databases">
        <title>Genomic Encyclopedia of Type Strains, Phase III (KMG-III): the genomes of soil and plant-associated and newly described type strains.</title>
        <authorList>
            <person name="Whitman W."/>
        </authorList>
    </citation>
    <scope>NUCLEOTIDE SEQUENCE [LARGE SCALE GENOMIC DNA]</scope>
    <source>
        <strain evidence="2 3">CECT 7341</strain>
    </source>
</reference>
<comment type="caution">
    <text evidence="2">The sequence shown here is derived from an EMBL/GenBank/DDBJ whole genome shotgun (WGS) entry which is preliminary data.</text>
</comment>
<evidence type="ECO:0000313" key="3">
    <source>
        <dbReference type="Proteomes" id="UP000563050"/>
    </source>
</evidence>
<accession>A0A7W5DKM8</accession>
<organism evidence="2 3">
    <name type="scientific">Halomonas fontilapidosi</name>
    <dbReference type="NCBI Taxonomy" id="616675"/>
    <lineage>
        <taxon>Bacteria</taxon>
        <taxon>Pseudomonadati</taxon>
        <taxon>Pseudomonadota</taxon>
        <taxon>Gammaproteobacteria</taxon>
        <taxon>Oceanospirillales</taxon>
        <taxon>Halomonadaceae</taxon>
        <taxon>Halomonas</taxon>
    </lineage>
</organism>
<gene>
    <name evidence="2" type="ORF">FHR95_002266</name>
</gene>
<protein>
    <recommendedName>
        <fullName evidence="1">AAA domain-containing protein</fullName>
    </recommendedName>
</protein>
<dbReference type="RefSeq" id="WP_246378535.1">
    <property type="nucleotide sequence ID" value="NZ_JACHXQ010000007.1"/>
</dbReference>
<name>A0A7W5DKM8_9GAMM</name>
<feature type="domain" description="AAA" evidence="1">
    <location>
        <begin position="21"/>
        <end position="130"/>
    </location>
</feature>
<dbReference type="EMBL" id="JACHXQ010000007">
    <property type="protein sequence ID" value="MBB3184692.1"/>
    <property type="molecule type" value="Genomic_DNA"/>
</dbReference>